<dbReference type="Proteomes" id="UP001519343">
    <property type="component" value="Unassembled WGS sequence"/>
</dbReference>
<proteinExistence type="predicted"/>
<dbReference type="RefSeq" id="WP_245203478.1">
    <property type="nucleotide sequence ID" value="NZ_JAGGKT010000001.1"/>
</dbReference>
<organism evidence="1 2">
    <name type="scientific">Ammoniphilus resinae</name>
    <dbReference type="NCBI Taxonomy" id="861532"/>
    <lineage>
        <taxon>Bacteria</taxon>
        <taxon>Bacillati</taxon>
        <taxon>Bacillota</taxon>
        <taxon>Bacilli</taxon>
        <taxon>Bacillales</taxon>
        <taxon>Paenibacillaceae</taxon>
        <taxon>Aneurinibacillus group</taxon>
        <taxon>Ammoniphilus</taxon>
    </lineage>
</organism>
<protein>
    <submittedName>
        <fullName evidence="1">Uncharacterized protein</fullName>
    </submittedName>
</protein>
<sequence>MRIKMEEQVFFHGIDLNYLLKQYPILYPDRNLSTKRQEQLNDRNHLIQKFGFEPIHLLESSDQYSMIRCLKECIQFGELVFAFKRLHSPIWQISLHEIAVPVLDVRNCHFIFFQKKELKKEIVKRFPDKPLFFYKF</sequence>
<gene>
    <name evidence="1" type="ORF">J2Z37_000351</name>
</gene>
<evidence type="ECO:0000313" key="1">
    <source>
        <dbReference type="EMBL" id="MBP1930364.1"/>
    </source>
</evidence>
<name>A0ABS4GJG1_9BACL</name>
<accession>A0ABS4GJG1</accession>
<evidence type="ECO:0000313" key="2">
    <source>
        <dbReference type="Proteomes" id="UP001519343"/>
    </source>
</evidence>
<dbReference type="EMBL" id="JAGGKT010000001">
    <property type="protein sequence ID" value="MBP1930364.1"/>
    <property type="molecule type" value="Genomic_DNA"/>
</dbReference>
<comment type="caution">
    <text evidence="1">The sequence shown here is derived from an EMBL/GenBank/DDBJ whole genome shotgun (WGS) entry which is preliminary data.</text>
</comment>
<reference evidence="1 2" key="1">
    <citation type="submission" date="2021-03" db="EMBL/GenBank/DDBJ databases">
        <title>Genomic Encyclopedia of Type Strains, Phase IV (KMG-IV): sequencing the most valuable type-strain genomes for metagenomic binning, comparative biology and taxonomic classification.</title>
        <authorList>
            <person name="Goeker M."/>
        </authorList>
    </citation>
    <scope>NUCLEOTIDE SEQUENCE [LARGE SCALE GENOMIC DNA]</scope>
    <source>
        <strain evidence="1 2">DSM 24738</strain>
    </source>
</reference>
<keyword evidence="2" id="KW-1185">Reference proteome</keyword>